<evidence type="ECO:0000313" key="2">
    <source>
        <dbReference type="Proteomes" id="UP001473302"/>
    </source>
</evidence>
<accession>A0ABP9YP17</accession>
<name>A0ABP9YP17_9FUNG</name>
<keyword evidence="2" id="KW-1185">Reference proteome</keyword>
<reference evidence="1 2" key="1">
    <citation type="submission" date="2024-04" db="EMBL/GenBank/DDBJ databases">
        <title>genome sequences of Mucor flavus KT1a and Helicostylum pulchrum KT1b strains isolated from the surface of a dry-aged beef.</title>
        <authorList>
            <person name="Toyotome T."/>
            <person name="Hosono M."/>
            <person name="Torimaru M."/>
            <person name="Fukuda K."/>
            <person name="Mikami N."/>
        </authorList>
    </citation>
    <scope>NUCLEOTIDE SEQUENCE [LARGE SCALE GENOMIC DNA]</scope>
    <source>
        <strain evidence="1 2">KT1a</strain>
    </source>
</reference>
<dbReference type="Proteomes" id="UP001473302">
    <property type="component" value="Unassembled WGS sequence"/>
</dbReference>
<protein>
    <recommendedName>
        <fullName evidence="3">Transposase IS204/IS1001/IS1096/IS1165 zinc-finger domain-containing protein</fullName>
    </recommendedName>
</protein>
<gene>
    <name evidence="1" type="ORF">MFLAVUS_001990</name>
</gene>
<comment type="caution">
    <text evidence="1">The sequence shown here is derived from an EMBL/GenBank/DDBJ whole genome shotgun (WGS) entry which is preliminary data.</text>
</comment>
<evidence type="ECO:0008006" key="3">
    <source>
        <dbReference type="Google" id="ProtNLM"/>
    </source>
</evidence>
<proteinExistence type="predicted"/>
<evidence type="ECO:0000313" key="1">
    <source>
        <dbReference type="EMBL" id="GAA5808598.1"/>
    </source>
</evidence>
<sequence length="138" mass="16176">MIQPFIFFGGKDKKLVLENATHPCPGCKRTNTVQLTRIEKRLVIMNRRIELPNSMRVRYECRKCQWKNETLPDDDPLYQSIPNEENERLSPYLRKDSISQSSIVSTSSISEGSSLYLSVSINESTNYYKRSNKHFYNY</sequence>
<dbReference type="EMBL" id="BAABUK010000003">
    <property type="protein sequence ID" value="GAA5808598.1"/>
    <property type="molecule type" value="Genomic_DNA"/>
</dbReference>
<organism evidence="1 2">
    <name type="scientific">Mucor flavus</name>
    <dbReference type="NCBI Taxonomy" id="439312"/>
    <lineage>
        <taxon>Eukaryota</taxon>
        <taxon>Fungi</taxon>
        <taxon>Fungi incertae sedis</taxon>
        <taxon>Mucoromycota</taxon>
        <taxon>Mucoromycotina</taxon>
        <taxon>Mucoromycetes</taxon>
        <taxon>Mucorales</taxon>
        <taxon>Mucorineae</taxon>
        <taxon>Mucoraceae</taxon>
        <taxon>Mucor</taxon>
    </lineage>
</organism>